<dbReference type="EMBL" id="VSRR010104613">
    <property type="protein sequence ID" value="MPC96096.1"/>
    <property type="molecule type" value="Genomic_DNA"/>
</dbReference>
<dbReference type="AlphaFoldDB" id="A0A5B7JP43"/>
<comment type="caution">
    <text evidence="2">The sequence shown here is derived from an EMBL/GenBank/DDBJ whole genome shotgun (WGS) entry which is preliminary data.</text>
</comment>
<organism evidence="2 3">
    <name type="scientific">Portunus trituberculatus</name>
    <name type="common">Swimming crab</name>
    <name type="synonym">Neptunus trituberculatus</name>
    <dbReference type="NCBI Taxonomy" id="210409"/>
    <lineage>
        <taxon>Eukaryota</taxon>
        <taxon>Metazoa</taxon>
        <taxon>Ecdysozoa</taxon>
        <taxon>Arthropoda</taxon>
        <taxon>Crustacea</taxon>
        <taxon>Multicrustacea</taxon>
        <taxon>Malacostraca</taxon>
        <taxon>Eumalacostraca</taxon>
        <taxon>Eucarida</taxon>
        <taxon>Decapoda</taxon>
        <taxon>Pleocyemata</taxon>
        <taxon>Brachyura</taxon>
        <taxon>Eubrachyura</taxon>
        <taxon>Portunoidea</taxon>
        <taxon>Portunidae</taxon>
        <taxon>Portuninae</taxon>
        <taxon>Portunus</taxon>
    </lineage>
</organism>
<feature type="compositionally biased region" description="Polar residues" evidence="1">
    <location>
        <begin position="36"/>
        <end position="49"/>
    </location>
</feature>
<protein>
    <submittedName>
        <fullName evidence="2">Uncharacterized protein</fullName>
    </submittedName>
</protein>
<gene>
    <name evidence="2" type="ORF">E2C01_091334</name>
</gene>
<keyword evidence="3" id="KW-1185">Reference proteome</keyword>
<feature type="compositionally biased region" description="Basic and acidic residues" evidence="1">
    <location>
        <begin position="75"/>
        <end position="87"/>
    </location>
</feature>
<sequence length="87" mass="9954">MHEDQMAKGNNNAKMAHWIASSLKVKCRADVFQNTERSLTSKAPDQMLSTHYKLDNEKDRRQNMSLVEGSLGELKNSRVQDKTCSDR</sequence>
<evidence type="ECO:0000256" key="1">
    <source>
        <dbReference type="SAM" id="MobiDB-lite"/>
    </source>
</evidence>
<accession>A0A5B7JP43</accession>
<feature type="region of interest" description="Disordered" evidence="1">
    <location>
        <begin position="36"/>
        <end position="87"/>
    </location>
</feature>
<feature type="compositionally biased region" description="Basic and acidic residues" evidence="1">
    <location>
        <begin position="52"/>
        <end position="62"/>
    </location>
</feature>
<reference evidence="2 3" key="1">
    <citation type="submission" date="2019-05" db="EMBL/GenBank/DDBJ databases">
        <title>Another draft genome of Portunus trituberculatus and its Hox gene families provides insights of decapod evolution.</title>
        <authorList>
            <person name="Jeong J.-H."/>
            <person name="Song I."/>
            <person name="Kim S."/>
            <person name="Choi T."/>
            <person name="Kim D."/>
            <person name="Ryu S."/>
            <person name="Kim W."/>
        </authorList>
    </citation>
    <scope>NUCLEOTIDE SEQUENCE [LARGE SCALE GENOMIC DNA]</scope>
    <source>
        <tissue evidence="2">Muscle</tissue>
    </source>
</reference>
<proteinExistence type="predicted"/>
<evidence type="ECO:0000313" key="2">
    <source>
        <dbReference type="EMBL" id="MPC96096.1"/>
    </source>
</evidence>
<evidence type="ECO:0000313" key="3">
    <source>
        <dbReference type="Proteomes" id="UP000324222"/>
    </source>
</evidence>
<name>A0A5B7JP43_PORTR</name>
<dbReference type="Proteomes" id="UP000324222">
    <property type="component" value="Unassembled WGS sequence"/>
</dbReference>